<dbReference type="Gene3D" id="3.90.180.10">
    <property type="entry name" value="Medium-chain alcohol dehydrogenases, catalytic domain"/>
    <property type="match status" value="1"/>
</dbReference>
<feature type="domain" description="Alcohol dehydrogenase-like C-terminal" evidence="2">
    <location>
        <begin position="136"/>
        <end position="262"/>
    </location>
</feature>
<proteinExistence type="predicted"/>
<evidence type="ECO:0000256" key="1">
    <source>
        <dbReference type="ARBA" id="ARBA00023002"/>
    </source>
</evidence>
<dbReference type="InterPro" id="IPR013154">
    <property type="entry name" value="ADH-like_N"/>
</dbReference>
<dbReference type="PANTHER" id="PTHR43189:SF1">
    <property type="entry name" value="ZINC-TYPE ALCOHOL DEHYDROGENASE-LIKE PROTEIN C1198.01"/>
    <property type="match status" value="1"/>
</dbReference>
<dbReference type="EMBL" id="UINC01020991">
    <property type="protein sequence ID" value="SVA87599.1"/>
    <property type="molecule type" value="Genomic_DNA"/>
</dbReference>
<dbReference type="Pfam" id="PF00107">
    <property type="entry name" value="ADH_zinc_N"/>
    <property type="match status" value="1"/>
</dbReference>
<name>A0A381ZEF8_9ZZZZ</name>
<dbReference type="Pfam" id="PF08240">
    <property type="entry name" value="ADH_N"/>
    <property type="match status" value="1"/>
</dbReference>
<gene>
    <name evidence="4" type="ORF">METZ01_LOCUS140453</name>
</gene>
<dbReference type="AlphaFoldDB" id="A0A381ZEF8"/>
<dbReference type="Gene3D" id="3.40.50.720">
    <property type="entry name" value="NAD(P)-binding Rossmann-like Domain"/>
    <property type="match status" value="1"/>
</dbReference>
<dbReference type="InterPro" id="IPR011032">
    <property type="entry name" value="GroES-like_sf"/>
</dbReference>
<organism evidence="4">
    <name type="scientific">marine metagenome</name>
    <dbReference type="NCBI Taxonomy" id="408172"/>
    <lineage>
        <taxon>unclassified sequences</taxon>
        <taxon>metagenomes</taxon>
        <taxon>ecological metagenomes</taxon>
    </lineage>
</organism>
<feature type="domain" description="Alcohol dehydrogenase-like N-terminal" evidence="3">
    <location>
        <begin position="3"/>
        <end position="98"/>
    </location>
</feature>
<dbReference type="PANTHER" id="PTHR43189">
    <property type="entry name" value="ZINC-TYPE ALCOHOL DEHYDROGENASE-LIKE PROTEIN C1198.01-RELATED"/>
    <property type="match status" value="1"/>
</dbReference>
<dbReference type="SUPFAM" id="SSF51735">
    <property type="entry name" value="NAD(P)-binding Rossmann-fold domains"/>
    <property type="match status" value="1"/>
</dbReference>
<evidence type="ECO:0000259" key="2">
    <source>
        <dbReference type="Pfam" id="PF00107"/>
    </source>
</evidence>
<dbReference type="InterPro" id="IPR013149">
    <property type="entry name" value="ADH-like_C"/>
</dbReference>
<dbReference type="SUPFAM" id="SSF50129">
    <property type="entry name" value="GroES-like"/>
    <property type="match status" value="1"/>
</dbReference>
<dbReference type="GO" id="GO:0016491">
    <property type="term" value="F:oxidoreductase activity"/>
    <property type="evidence" value="ECO:0007669"/>
    <property type="project" value="UniProtKB-KW"/>
</dbReference>
<keyword evidence="1" id="KW-0560">Oxidoreductase</keyword>
<accession>A0A381ZEF8</accession>
<dbReference type="GO" id="GO:0008270">
    <property type="term" value="F:zinc ion binding"/>
    <property type="evidence" value="ECO:0007669"/>
    <property type="project" value="InterPro"/>
</dbReference>
<evidence type="ECO:0000313" key="4">
    <source>
        <dbReference type="EMBL" id="SVA87599.1"/>
    </source>
</evidence>
<dbReference type="PROSITE" id="PS00059">
    <property type="entry name" value="ADH_ZINC"/>
    <property type="match status" value="1"/>
</dbReference>
<sequence>MKDHEMLVRVARCGICGTDIHASREGPFMAPPNTVFGHEFSGEIVDIGADAMDSGFKPGDRVTSLPFIGDETIGLGAVTGAYAEYVRVGPESVVRLPDDIDDTLGALVEPLAVGLHSVKMAGDIAEKNILIIGAGPIGLSCAIWCRFFGACAVIVSEMSAARIEMARKLGFTDFVDPSGDVGAQFAAQSGQEPEIQFECVGAPGLLQQCIERAPKFGTIMAIGVCDHPDTIIPLVALSKEITLRWAVAYEKADFEFTIDMMAAARIDAAGMVTHVVTLDELPDIFEALRSPTDQCKVLVDLS</sequence>
<reference evidence="4" key="1">
    <citation type="submission" date="2018-05" db="EMBL/GenBank/DDBJ databases">
        <authorList>
            <person name="Lanie J.A."/>
            <person name="Ng W.-L."/>
            <person name="Kazmierczak K.M."/>
            <person name="Andrzejewski T.M."/>
            <person name="Davidsen T.M."/>
            <person name="Wayne K.J."/>
            <person name="Tettelin H."/>
            <person name="Glass J.I."/>
            <person name="Rusch D."/>
            <person name="Podicherti R."/>
            <person name="Tsui H.-C.T."/>
            <person name="Winkler M.E."/>
        </authorList>
    </citation>
    <scope>NUCLEOTIDE SEQUENCE</scope>
</reference>
<protein>
    <recommendedName>
        <fullName evidence="5">Enoyl reductase (ER) domain-containing protein</fullName>
    </recommendedName>
</protein>
<evidence type="ECO:0000259" key="3">
    <source>
        <dbReference type="Pfam" id="PF08240"/>
    </source>
</evidence>
<evidence type="ECO:0008006" key="5">
    <source>
        <dbReference type="Google" id="ProtNLM"/>
    </source>
</evidence>
<dbReference type="InterPro" id="IPR002328">
    <property type="entry name" value="ADH_Zn_CS"/>
</dbReference>
<dbReference type="InterPro" id="IPR036291">
    <property type="entry name" value="NAD(P)-bd_dom_sf"/>
</dbReference>